<dbReference type="Pfam" id="PF01497">
    <property type="entry name" value="Peripla_BP_2"/>
    <property type="match status" value="1"/>
</dbReference>
<dbReference type="STRING" id="469371.Tbis_3498"/>
<sequence>MRSPRKTFVLSFAVSLLVGLAACGSERSGDPVAASTDTGRCVSHYDANTDYFPVKQTLRHATNFTITYAKNYQVITVKQPSPGAKPEKYVLVRCGTPAPRPTGDLAGAVMVEVPVRSLFAASTTHLPFLADLGALDLLKGIPTVRYVTSPEVWQRVRSGSIIEYASGEEIDIEKVIGARPDVLVGDGMEKQAYGPLRDAGIKILENAEWLESTPLGRAEWIKFFAALTGTEAKAAEIFGKVEREYTALAEKAKGVKPATVLLGTMYSGQWYMPAGGSYAATLLKDAGGTYAWAGTEGTGSISLDLETVLAKAGHAPTWLVIENTWRTLADVEQADPRYAKLTAVQDGNVWSANKVLGPGGGNDYYERGVARPDLILADLIAILHPELAPGHEFTFYRRLTK</sequence>
<dbReference type="InterPro" id="IPR050902">
    <property type="entry name" value="ABC_Transporter_SBP"/>
</dbReference>
<dbReference type="eggNOG" id="COG0614">
    <property type="taxonomic scope" value="Bacteria"/>
</dbReference>
<comment type="similarity">
    <text evidence="1">Belongs to the bacterial solute-binding protein 8 family.</text>
</comment>
<feature type="domain" description="Fe/B12 periplasmic-binding" evidence="3">
    <location>
        <begin position="117"/>
        <end position="387"/>
    </location>
</feature>
<keyword evidence="5" id="KW-1185">Reference proteome</keyword>
<evidence type="ECO:0000256" key="2">
    <source>
        <dbReference type="SAM" id="SignalP"/>
    </source>
</evidence>
<dbReference type="SUPFAM" id="SSF53807">
    <property type="entry name" value="Helical backbone' metal receptor"/>
    <property type="match status" value="1"/>
</dbReference>
<dbReference type="RefSeq" id="WP_013133719.1">
    <property type="nucleotide sequence ID" value="NC_014165.1"/>
</dbReference>
<organism evidence="4 5">
    <name type="scientific">Thermobispora bispora (strain ATCC 19993 / DSM 43833 / CBS 139.67 / JCM 10125 / KCTC 9307 / NBRC 14880 / R51)</name>
    <dbReference type="NCBI Taxonomy" id="469371"/>
    <lineage>
        <taxon>Bacteria</taxon>
        <taxon>Bacillati</taxon>
        <taxon>Actinomycetota</taxon>
        <taxon>Actinomycetes</taxon>
        <taxon>Streptosporangiales</taxon>
        <taxon>Streptosporangiaceae</taxon>
        <taxon>Thermobispora</taxon>
    </lineage>
</organism>
<gene>
    <name evidence="4" type="ordered locus">Tbis_3498</name>
</gene>
<evidence type="ECO:0000313" key="5">
    <source>
        <dbReference type="Proteomes" id="UP000006640"/>
    </source>
</evidence>
<dbReference type="EMBL" id="CP001874">
    <property type="protein sequence ID" value="ADG90186.1"/>
    <property type="molecule type" value="Genomic_DNA"/>
</dbReference>
<dbReference type="KEGG" id="tbi:Tbis_3498"/>
<reference evidence="4 5" key="1">
    <citation type="submission" date="2010-01" db="EMBL/GenBank/DDBJ databases">
        <title>The complete genome of Thermobispora bispora DSM 43833.</title>
        <authorList>
            <consortium name="US DOE Joint Genome Institute (JGI-PGF)"/>
            <person name="Lucas S."/>
            <person name="Copeland A."/>
            <person name="Lapidus A."/>
            <person name="Glavina del Rio T."/>
            <person name="Dalin E."/>
            <person name="Tice H."/>
            <person name="Bruce D."/>
            <person name="Goodwin L."/>
            <person name="Pitluck S."/>
            <person name="Kyrpides N."/>
            <person name="Mavromatis K."/>
            <person name="Ivanova N."/>
            <person name="Mikhailova N."/>
            <person name="Chertkov O."/>
            <person name="Brettin T."/>
            <person name="Detter J.C."/>
            <person name="Han C."/>
            <person name="Larimer F."/>
            <person name="Land M."/>
            <person name="Hauser L."/>
            <person name="Markowitz V."/>
            <person name="Cheng J.-F."/>
            <person name="Hugenholtz P."/>
            <person name="Woyke T."/>
            <person name="Wu D."/>
            <person name="Jando M."/>
            <person name="Schneider S."/>
            <person name="Klenk H.-P."/>
            <person name="Eisen J.A."/>
        </authorList>
    </citation>
    <scope>NUCLEOTIDE SEQUENCE [LARGE SCALE GENOMIC DNA]</scope>
    <source>
        <strain evidence="5">ATCC 19993 / DSM 43833 / CBS 139.67 / JCM 10125 / KCTC 9307 / NBRC 14880 / R51</strain>
    </source>
</reference>
<feature type="signal peptide" evidence="2">
    <location>
        <begin position="1"/>
        <end position="21"/>
    </location>
</feature>
<keyword evidence="2" id="KW-0732">Signal</keyword>
<evidence type="ECO:0000256" key="1">
    <source>
        <dbReference type="ARBA" id="ARBA00008814"/>
    </source>
</evidence>
<feature type="chain" id="PRO_5039668467" evidence="2">
    <location>
        <begin position="22"/>
        <end position="401"/>
    </location>
</feature>
<dbReference type="PROSITE" id="PS50983">
    <property type="entry name" value="FE_B12_PBP"/>
    <property type="match status" value="1"/>
</dbReference>
<evidence type="ECO:0000259" key="3">
    <source>
        <dbReference type="PROSITE" id="PS50983"/>
    </source>
</evidence>
<name>D6YAD3_THEBD</name>
<dbReference type="GO" id="GO:0071281">
    <property type="term" value="P:cellular response to iron ion"/>
    <property type="evidence" value="ECO:0007669"/>
    <property type="project" value="TreeGrafter"/>
</dbReference>
<dbReference type="PROSITE" id="PS51257">
    <property type="entry name" value="PROKAR_LIPOPROTEIN"/>
    <property type="match status" value="1"/>
</dbReference>
<evidence type="ECO:0000313" key="4">
    <source>
        <dbReference type="EMBL" id="ADG90186.1"/>
    </source>
</evidence>
<dbReference type="InterPro" id="IPR002491">
    <property type="entry name" value="ABC_transptr_periplasmic_BD"/>
</dbReference>
<dbReference type="Proteomes" id="UP000006640">
    <property type="component" value="Chromosome"/>
</dbReference>
<dbReference type="PANTHER" id="PTHR30535">
    <property type="entry name" value="VITAMIN B12-BINDING PROTEIN"/>
    <property type="match status" value="1"/>
</dbReference>
<accession>D6YAD3</accession>
<dbReference type="PANTHER" id="PTHR30535:SF34">
    <property type="entry name" value="MOLYBDATE-BINDING PROTEIN MOLA"/>
    <property type="match status" value="1"/>
</dbReference>
<proteinExistence type="inferred from homology"/>
<protein>
    <submittedName>
        <fullName evidence="4">Periplasmic binding protein</fullName>
    </submittedName>
</protein>
<dbReference type="AlphaFoldDB" id="D6YAD3"/>
<dbReference type="Gene3D" id="3.40.50.1980">
    <property type="entry name" value="Nitrogenase molybdenum iron protein domain"/>
    <property type="match status" value="2"/>
</dbReference>
<dbReference type="HOGENOM" id="CLU_025776_1_0_11"/>